<dbReference type="EMBL" id="QRBF01000006">
    <property type="protein sequence ID" value="RDS81863.1"/>
    <property type="molecule type" value="Genomic_DNA"/>
</dbReference>
<name>A0A370X0C4_9GAMM</name>
<reference evidence="1 2" key="1">
    <citation type="submission" date="2018-07" db="EMBL/GenBank/DDBJ databases">
        <title>Dyella monticola sp. nov. and Dyella psychrodurans sp. nov. isolated from monsoon evergreen broad-leaved forest soil of Dinghu Mountain, China.</title>
        <authorList>
            <person name="Gao Z."/>
            <person name="Qiu L."/>
        </authorList>
    </citation>
    <scope>NUCLEOTIDE SEQUENCE [LARGE SCALE GENOMIC DNA]</scope>
    <source>
        <strain evidence="1 2">4MSK11</strain>
    </source>
</reference>
<dbReference type="Proteomes" id="UP000255334">
    <property type="component" value="Unassembled WGS sequence"/>
</dbReference>
<evidence type="ECO:0000313" key="2">
    <source>
        <dbReference type="Proteomes" id="UP000255334"/>
    </source>
</evidence>
<sequence>MAVRMAAKLNPRVMLSPTVLKHSKLLHIWLRQKPAAHEIRMSVERYRPGVLSTMMQACILPSPRRRRH</sequence>
<dbReference type="AlphaFoldDB" id="A0A370X0C4"/>
<accession>A0A370X0C4</accession>
<comment type="caution">
    <text evidence="1">The sequence shown here is derived from an EMBL/GenBank/DDBJ whole genome shotgun (WGS) entry which is preliminary data.</text>
</comment>
<gene>
    <name evidence="1" type="ORF">DWU99_15685</name>
</gene>
<protein>
    <submittedName>
        <fullName evidence="1">Uncharacterized protein</fullName>
    </submittedName>
</protein>
<evidence type="ECO:0000313" key="1">
    <source>
        <dbReference type="EMBL" id="RDS81863.1"/>
    </source>
</evidence>
<organism evidence="1 2">
    <name type="scientific">Dyella psychrodurans</name>
    <dbReference type="NCBI Taxonomy" id="1927960"/>
    <lineage>
        <taxon>Bacteria</taxon>
        <taxon>Pseudomonadati</taxon>
        <taxon>Pseudomonadota</taxon>
        <taxon>Gammaproteobacteria</taxon>
        <taxon>Lysobacterales</taxon>
        <taxon>Rhodanobacteraceae</taxon>
        <taxon>Dyella</taxon>
    </lineage>
</organism>
<proteinExistence type="predicted"/>
<keyword evidence="2" id="KW-1185">Reference proteome</keyword>